<evidence type="ECO:0000313" key="2">
    <source>
        <dbReference type="EMBL" id="KAH0571415.1"/>
    </source>
</evidence>
<evidence type="ECO:0000256" key="1">
    <source>
        <dbReference type="SAM" id="MobiDB-lite"/>
    </source>
</evidence>
<evidence type="ECO:0000313" key="3">
    <source>
        <dbReference type="Proteomes" id="UP000018208"/>
    </source>
</evidence>
<dbReference type="EMBL" id="AUWU02000007">
    <property type="protein sequence ID" value="KAH0571415.1"/>
    <property type="molecule type" value="Genomic_DNA"/>
</dbReference>
<feature type="compositionally biased region" description="Basic and acidic residues" evidence="1">
    <location>
        <begin position="1242"/>
        <end position="1254"/>
    </location>
</feature>
<dbReference type="OrthoDB" id="3071602at2759"/>
<dbReference type="GeneID" id="94301739"/>
<feature type="compositionally biased region" description="Basic and acidic residues" evidence="1">
    <location>
        <begin position="1306"/>
        <end position="1318"/>
    </location>
</feature>
<feature type="region of interest" description="Disordered" evidence="1">
    <location>
        <begin position="1206"/>
        <end position="1346"/>
    </location>
</feature>
<feature type="compositionally biased region" description="Basic and acidic residues" evidence="1">
    <location>
        <begin position="1274"/>
        <end position="1286"/>
    </location>
</feature>
<keyword evidence="3" id="KW-1185">Reference proteome</keyword>
<sequence>MTADLSIDFEAIPFSVDDDQNVIVSNTILQIKFTIRDNEISQSIQLDSQQQYILRATITTKEQLCTLQVVLLYKKLAKIAQNVLFQISQLKKIINSRDPKFWDNIGLVAAQIGLRVLSTKSTCEPDFALFANSIKDYHLQYFSLYNSFDTKNILQPEVIDDLKFHENQVLLQLAAIKYQKVGKYPLILPLIFGYSAFRLYDTQFNDLKNNVIVIAVYGEDLALLKKIFEVSNKIYNGEAFTEEKPQLDKFYLINLFQLPTHFLNTGICLFMFQQLCHVSYLFKAEYFAIFSLIDNEVADKLTNAVISQSSKSGKSVALYTQYFFHLLMGNVPMLFNMKSDKEQPLYEYYTENFHNSLDQQYIDVYNLSEIKQISKVKELKEVEDLNKQKESKEVEDLKKDKELNKIILQSVCAFHQFQLDSIGKVSELFYKMEIFIENIKDIKNDKGDATFDLLDTVMNLQYNNHIFTKFELFKNQNFFIYQNHKDISGILEKQILERSKKAVSHQTPIILVDECLQSQKIKFPKCVKLCQMIFMRYEEKLIQLGKDQYIEIQTMLDSNEFKVINTFAAIKYKQHHLVINVILPLLSKELLESAKTELDKISMTDRFQNNGIDLYQTIENIITSVQSQNADQIFYTIHGNQKIMIEYLKSLNSLLGKSEYILIAMEYLRLEIDDYDLLDELVVHSPQILNIRNRTQFRNILFSGMVSYRNRGQYYEDFETNFYKLILSLFNPRGVETAFWKTFSIVAMIDVKLDEATLKPKDTKANTVISIQFVMEKFWKYSVKELIQEYFGVSKSPDLEEDQRKEQQVDNFISMFHEEHKPLLESLQKTFATTKFMFVPGVKQSTVIMVGTDLTVINFLTINQFCYNAMSSRANMGYINTQILGYVQPHASLLSSLQYEQRRVVVDDTGYTNSVGAIADTVKTFAEETPILVSLLYSMMTEKSVEMQFMCSSVCPSIWFQYNQKILNFNATSRHVVSFCVEGKKQIPEQTMYQFDSLTQTYNNIIIHKGAQKDAKFKLTKGDAHFELLQDNQNYNISCIASSTLNYEVVSVLNYQLMLAFIAKYSTSAIDEAAAQSTLQQLSRFFKRSVLLEFMHVILFMAKLTWQSATLIRNISLIMSQVDNGNIYVQYLHGGSITAAKSEDIFNLLERTPVPHNFMFLNPTFDYAFQNFNKKSSISIYEQVLDDSVAAAKETFQLLRQRLPVQPESTTKKEESSAKEAIVEQDGGARADVGSTTQADIPTKKEESSAKEAIVEQDGGARADVGSTTQADIPTKKEESSAKEAIVEQDGGARADVGSTTQADIPTKKEESSAKEAIVEQDGGAQADVGSTAQPQESQLPKTQYEAQEKLKDKQTCPMLIIVIPFDKKMCFTDSLDKARHKIFDFIVTFHGYPDLGLEKIDGCQVLPIECGHHVPEVLAEKVKAFTLNNVLQVGLDKKGAHLILDVNYKSQNWQYNLQKAEDLVKVQQQTEKDKNVKHAEILQSEIQKIVKHSFYKISCRQGCYTESFIEFLKINIPFNVFQDYGSNFIQIKQELDQTAKDKLDTMEQFQKCISFDIQFQPQGTTQFELGSTTMKAQTNDKQIRLSVLFIYDKQRIIYQLSQLYHMLCFNICNDEIISVFFTVSVDIYKFLEKLQLRLVFAQGENDYQYLYVENNPDTIQQKDEVLSAQILMDANLAAVQALNNQQNFSADARNLVMYTAIILSFKADVNIKCQYQAKNFQFTLTYNDLLEQLSTFGSIIYQYKNGTLFLKNSNIHLISIFRLNSPSFQSFCEDDWKYFSLLTQFCNQQENTRQQLFQQKFQTYFDQISKLLQKVTVDKVVYFGFQYECEQITYGKREHFSQRQFLSPNKLDSKQLLKLFVESKVIILSTKIKDNKKNKVLVKIYFF</sequence>
<dbReference type="KEGG" id="ssao:94301739"/>
<feature type="compositionally biased region" description="Basic and acidic residues" evidence="1">
    <location>
        <begin position="1210"/>
        <end position="1222"/>
    </location>
</feature>
<protein>
    <submittedName>
        <fullName evidence="2">Uncharacterized protein</fullName>
    </submittedName>
</protein>
<dbReference type="RefSeq" id="XP_067762188.1">
    <property type="nucleotide sequence ID" value="XM_067911501.1"/>
</dbReference>
<comment type="caution">
    <text evidence="2">The sequence shown here is derived from an EMBL/GenBank/DDBJ whole genome shotgun (WGS) entry which is preliminary data.</text>
</comment>
<gene>
    <name evidence="2" type="ORF">SS50377_27716</name>
</gene>
<accession>A0A9P8RW77</accession>
<proteinExistence type="predicted"/>
<reference evidence="2 3" key="1">
    <citation type="journal article" date="2014" name="PLoS Genet.">
        <title>The Genome of Spironucleus salmonicida Highlights a Fish Pathogen Adapted to Fluctuating Environments.</title>
        <authorList>
            <person name="Xu F."/>
            <person name="Jerlstrom-Hultqvist J."/>
            <person name="Einarsson E."/>
            <person name="Astvaldsson A."/>
            <person name="Svard S.G."/>
            <person name="Andersson J.O."/>
        </authorList>
    </citation>
    <scope>NUCLEOTIDE SEQUENCE [LARGE SCALE GENOMIC DNA]</scope>
    <source>
        <strain evidence="2 3">ATCC 50377</strain>
    </source>
</reference>
<name>A0A9P8RW77_9EUKA</name>
<organism evidence="2 3">
    <name type="scientific">Spironucleus salmonicida</name>
    <dbReference type="NCBI Taxonomy" id="348837"/>
    <lineage>
        <taxon>Eukaryota</taxon>
        <taxon>Metamonada</taxon>
        <taxon>Diplomonadida</taxon>
        <taxon>Hexamitidae</taxon>
        <taxon>Hexamitinae</taxon>
        <taxon>Spironucleus</taxon>
    </lineage>
</organism>
<feature type="compositionally biased region" description="Polar residues" evidence="1">
    <location>
        <begin position="1329"/>
        <end position="1346"/>
    </location>
</feature>
<dbReference type="Proteomes" id="UP000018208">
    <property type="component" value="Unassembled WGS sequence"/>
</dbReference>